<sequence>MLGTLASSPGPLRRPANVRRTAFCRACTGNKRTILSFVLCTVRLILHVTSNVQQQQIIFHLVDRYYYYYLSIPLLSYSHTQICFNHLQPSYYIVTPLFRLSLPLWSALVTLCKRGPQLLSKMSSLSHYNVISLTLANGEHVRVNDHVYVSLPWSDRDGTPYNIARIIEFLPPHTSPKKGSRVAPSSDVMVRLSLYYRPSDISARNVADFRLLLAAIHTDIQPISNIRGKCYVRHKDRIPDLLEWKRSPDHFYFVKFFDPYIKREFEVIRTASVNNVPAAVKEVLLRCYEYLITEREMVADLTDNFRNCCRCRGWTSFQDSVKCESCREHYHMSCLQPPLLAKPAKGYSWVCPSCVFQRNTQTERQKVPLRIDSSGSSKPRRLKSKSKLITSDFTPDTMFRGWPWRYFGIHTNVEDTLDPEDAIFPRAATRVGSKYQANVPSWEEEPRNQESGLRSEITGLTIQNPSSILFERGRSPGERKHESTIELWSAPSDDLADYMEHVKRLHLVVPPWDLERLNLALSSYTSMGRETAYSFMSHTALTDFRSIHFTEEESVVFEEELERNGGLDVISCSKILKRSTSDILRYSYLWKNEQLKNENEALRQHRRISISHARQNRTLGAPSLGKMRIGDKSEVEDDETSIYSQPLAGTGSTMVCATCSTKVGQVWWRCPRTVPGIAMCESCGSNYRKYGVISFSRSEDSKKSDRREHIGKKSKNESSHQTAGSLWSSKLNQCACCRRVEPSSQLFRCRNCSFIAHTGCYGIASLDQRSDWECELCSNEKTEECRVEPRCVLCPRTPQLTVKKKIRNVTEFNLLAALKPSEGRHWAHLLCSTWTTGVEYANTTLFKQVEGIMNIERNRWMTACSLCGQSDGAVINCTDCDIEFHASCAWLSGLTLGFEFNLAKPGKSQSEVVVKFKDSEGVMSAGVWCKSHDLSGRVIHEIFDVEPDGGETAFQVYVGAYKSPTWNSTFPLLRKAKRLELVTPSSLKLEETETNVEKCDFCGVSDSPMWHKDIDRTVQSDAASANEPPRDMGIVPKTAEDGQGREEQLPLLCHLCWFENQN</sequence>
<feature type="compositionally biased region" description="Basic and acidic residues" evidence="5">
    <location>
        <begin position="698"/>
        <end position="708"/>
    </location>
</feature>
<name>A0A854QE80_CRYNE</name>
<dbReference type="PROSITE" id="PS50016">
    <property type="entry name" value="ZF_PHD_2"/>
    <property type="match status" value="1"/>
</dbReference>
<dbReference type="GO" id="GO:0004842">
    <property type="term" value="F:ubiquitin-protein transferase activity"/>
    <property type="evidence" value="ECO:0007669"/>
    <property type="project" value="TreeGrafter"/>
</dbReference>
<evidence type="ECO:0008006" key="10">
    <source>
        <dbReference type="Google" id="ProtNLM"/>
    </source>
</evidence>
<dbReference type="Gene3D" id="2.30.30.490">
    <property type="match status" value="1"/>
</dbReference>
<dbReference type="PANTHER" id="PTHR47672">
    <property type="entry name" value="E3 UBIQUITIN-PROTEIN LIGASE SNT2"/>
    <property type="match status" value="1"/>
</dbReference>
<dbReference type="Gene3D" id="3.30.40.10">
    <property type="entry name" value="Zinc/RING finger domain, C3HC4 (zinc finger)"/>
    <property type="match status" value="2"/>
</dbReference>
<dbReference type="SMART" id="SM00439">
    <property type="entry name" value="BAH"/>
    <property type="match status" value="1"/>
</dbReference>
<evidence type="ECO:0000313" key="8">
    <source>
        <dbReference type="EMBL" id="OXG22326.1"/>
    </source>
</evidence>
<feature type="domain" description="BAH" evidence="7">
    <location>
        <begin position="139"/>
        <end position="268"/>
    </location>
</feature>
<dbReference type="InterPro" id="IPR043151">
    <property type="entry name" value="BAH_sf"/>
</dbReference>
<dbReference type="Pfam" id="PF01426">
    <property type="entry name" value="BAH"/>
    <property type="match status" value="1"/>
</dbReference>
<keyword evidence="1" id="KW-0479">Metal-binding</keyword>
<proteinExistence type="predicted"/>
<keyword evidence="3" id="KW-0862">Zinc</keyword>
<dbReference type="Pfam" id="PF13832">
    <property type="entry name" value="zf-HC5HC2H_2"/>
    <property type="match status" value="1"/>
</dbReference>
<feature type="region of interest" description="Disordered" evidence="5">
    <location>
        <begin position="1019"/>
        <end position="1043"/>
    </location>
</feature>
<dbReference type="GO" id="GO:0003682">
    <property type="term" value="F:chromatin binding"/>
    <property type="evidence" value="ECO:0007669"/>
    <property type="project" value="InterPro"/>
</dbReference>
<organism evidence="8 9">
    <name type="scientific">Cryptococcus neoformans Tu259-1</name>
    <dbReference type="NCBI Taxonomy" id="1230072"/>
    <lineage>
        <taxon>Eukaryota</taxon>
        <taxon>Fungi</taxon>
        <taxon>Dikarya</taxon>
        <taxon>Basidiomycota</taxon>
        <taxon>Agaricomycotina</taxon>
        <taxon>Tremellomycetes</taxon>
        <taxon>Tremellales</taxon>
        <taxon>Cryptococcaceae</taxon>
        <taxon>Cryptococcus</taxon>
        <taxon>Cryptococcus neoformans species complex</taxon>
    </lineage>
</organism>
<dbReference type="AlphaFoldDB" id="A0A854QE80"/>
<dbReference type="SMART" id="SM00249">
    <property type="entry name" value="PHD"/>
    <property type="match status" value="3"/>
</dbReference>
<dbReference type="Proteomes" id="UP000199727">
    <property type="component" value="Unassembled WGS sequence"/>
</dbReference>
<dbReference type="InterPro" id="IPR011011">
    <property type="entry name" value="Znf_FYVE_PHD"/>
</dbReference>
<dbReference type="InterPro" id="IPR029617">
    <property type="entry name" value="Snt2"/>
</dbReference>
<protein>
    <recommendedName>
        <fullName evidence="10">ZNF1</fullName>
    </recommendedName>
</protein>
<evidence type="ECO:0000256" key="4">
    <source>
        <dbReference type="PROSITE-ProRule" id="PRU00146"/>
    </source>
</evidence>
<dbReference type="OrthoDB" id="336088at2759"/>
<dbReference type="InterPro" id="IPR019787">
    <property type="entry name" value="Znf_PHD-finger"/>
</dbReference>
<feature type="region of interest" description="Disordered" evidence="5">
    <location>
        <begin position="698"/>
        <end position="724"/>
    </location>
</feature>
<evidence type="ECO:0000256" key="2">
    <source>
        <dbReference type="ARBA" id="ARBA00022771"/>
    </source>
</evidence>
<evidence type="ECO:0000313" key="9">
    <source>
        <dbReference type="Proteomes" id="UP000199727"/>
    </source>
</evidence>
<comment type="caution">
    <text evidence="8">The sequence shown here is derived from an EMBL/GenBank/DDBJ whole genome shotgun (WGS) entry which is preliminary data.</text>
</comment>
<dbReference type="GO" id="GO:0008270">
    <property type="term" value="F:zinc ion binding"/>
    <property type="evidence" value="ECO:0007669"/>
    <property type="project" value="UniProtKB-KW"/>
</dbReference>
<dbReference type="InterPro" id="IPR013083">
    <property type="entry name" value="Znf_RING/FYVE/PHD"/>
</dbReference>
<dbReference type="CDD" id="cd04710">
    <property type="entry name" value="BAH_fungalPHD"/>
    <property type="match status" value="1"/>
</dbReference>
<gene>
    <name evidence="8" type="ORF">C361_02985</name>
</gene>
<dbReference type="EMBL" id="AMKT01000040">
    <property type="protein sequence ID" value="OXG22326.1"/>
    <property type="molecule type" value="Genomic_DNA"/>
</dbReference>
<accession>A0A854QE80</accession>
<dbReference type="GO" id="GO:0048189">
    <property type="term" value="C:Lid2 complex"/>
    <property type="evidence" value="ECO:0007669"/>
    <property type="project" value="TreeGrafter"/>
</dbReference>
<feature type="domain" description="PHD-type" evidence="6">
    <location>
        <begin position="305"/>
        <end position="357"/>
    </location>
</feature>
<dbReference type="InterPro" id="IPR001025">
    <property type="entry name" value="BAH_dom"/>
</dbReference>
<dbReference type="GO" id="GO:0036205">
    <property type="term" value="P:histone catabolic process"/>
    <property type="evidence" value="ECO:0007669"/>
    <property type="project" value="TreeGrafter"/>
</dbReference>
<dbReference type="PROSITE" id="PS01359">
    <property type="entry name" value="ZF_PHD_1"/>
    <property type="match status" value="1"/>
</dbReference>
<evidence type="ECO:0000259" key="6">
    <source>
        <dbReference type="PROSITE" id="PS50016"/>
    </source>
</evidence>
<dbReference type="Pfam" id="PF00628">
    <property type="entry name" value="PHD"/>
    <property type="match status" value="1"/>
</dbReference>
<dbReference type="PANTHER" id="PTHR47672:SF1">
    <property type="entry name" value="E3 UBIQUITIN-PROTEIN LIGASE SNT2"/>
    <property type="match status" value="1"/>
</dbReference>
<evidence type="ECO:0000256" key="1">
    <source>
        <dbReference type="ARBA" id="ARBA00022723"/>
    </source>
</evidence>
<evidence type="ECO:0000259" key="7">
    <source>
        <dbReference type="PROSITE" id="PS51038"/>
    </source>
</evidence>
<dbReference type="InterPro" id="IPR019786">
    <property type="entry name" value="Zinc_finger_PHD-type_CS"/>
</dbReference>
<dbReference type="SUPFAM" id="SSF57903">
    <property type="entry name" value="FYVE/PHD zinc finger"/>
    <property type="match status" value="2"/>
</dbReference>
<dbReference type="CDD" id="cd15571">
    <property type="entry name" value="ePHD"/>
    <property type="match status" value="1"/>
</dbReference>
<reference evidence="8 9" key="1">
    <citation type="submission" date="2017-06" db="EMBL/GenBank/DDBJ databases">
        <title>Global population genomics of the pathogenic fungus Cryptococcus neoformans var. grubii.</title>
        <authorList>
            <person name="Cuomo C."/>
            <person name="Litvintseva A."/>
            <person name="Chen Y."/>
            <person name="Young S."/>
            <person name="Zeng Q."/>
            <person name="Chapman S."/>
            <person name="Gujja S."/>
            <person name="Saif S."/>
            <person name="Birren B."/>
        </authorList>
    </citation>
    <scope>NUCLEOTIDE SEQUENCE [LARGE SCALE GENOMIC DNA]</scope>
    <source>
        <strain evidence="8 9">Tu259-1</strain>
    </source>
</reference>
<dbReference type="InterPro" id="IPR001965">
    <property type="entry name" value="Znf_PHD"/>
</dbReference>
<dbReference type="PROSITE" id="PS51038">
    <property type="entry name" value="BAH"/>
    <property type="match status" value="1"/>
</dbReference>
<evidence type="ECO:0000256" key="3">
    <source>
        <dbReference type="ARBA" id="ARBA00022833"/>
    </source>
</evidence>
<keyword evidence="2 4" id="KW-0863">Zinc-finger</keyword>
<evidence type="ECO:0000256" key="5">
    <source>
        <dbReference type="SAM" id="MobiDB-lite"/>
    </source>
</evidence>